<name>A0A7Y0L674_9FIRM</name>
<keyword evidence="1" id="KW-1133">Transmembrane helix</keyword>
<feature type="transmembrane region" description="Helical" evidence="1">
    <location>
        <begin position="283"/>
        <end position="304"/>
    </location>
</feature>
<keyword evidence="1" id="KW-0812">Transmembrane</keyword>
<dbReference type="Proteomes" id="UP000533476">
    <property type="component" value="Unassembled WGS sequence"/>
</dbReference>
<dbReference type="EMBL" id="JABBVZ010000081">
    <property type="protein sequence ID" value="NMP24068.1"/>
    <property type="molecule type" value="Genomic_DNA"/>
</dbReference>
<dbReference type="RefSeq" id="WP_169101870.1">
    <property type="nucleotide sequence ID" value="NZ_JABBVZ010000081.1"/>
</dbReference>
<feature type="transmembrane region" description="Helical" evidence="1">
    <location>
        <begin position="234"/>
        <end position="257"/>
    </location>
</feature>
<feature type="transmembrane region" description="Helical" evidence="1">
    <location>
        <begin position="177"/>
        <end position="195"/>
    </location>
</feature>
<organism evidence="2 3">
    <name type="scientific">Sulfobacillus harzensis</name>
    <dbReference type="NCBI Taxonomy" id="2729629"/>
    <lineage>
        <taxon>Bacteria</taxon>
        <taxon>Bacillati</taxon>
        <taxon>Bacillota</taxon>
        <taxon>Clostridia</taxon>
        <taxon>Eubacteriales</taxon>
        <taxon>Clostridiales Family XVII. Incertae Sedis</taxon>
        <taxon>Sulfobacillus</taxon>
    </lineage>
</organism>
<feature type="transmembrane region" description="Helical" evidence="1">
    <location>
        <begin position="148"/>
        <end position="165"/>
    </location>
</feature>
<dbReference type="AlphaFoldDB" id="A0A7Y0L674"/>
<keyword evidence="1" id="KW-0472">Membrane</keyword>
<feature type="transmembrane region" description="Helical" evidence="1">
    <location>
        <begin position="124"/>
        <end position="142"/>
    </location>
</feature>
<evidence type="ECO:0000313" key="2">
    <source>
        <dbReference type="EMBL" id="NMP24068.1"/>
    </source>
</evidence>
<reference evidence="2 3" key="1">
    <citation type="submission" date="2020-04" db="EMBL/GenBank/DDBJ databases">
        <authorList>
            <person name="Zhang R."/>
            <person name="Schippers A."/>
        </authorList>
    </citation>
    <scope>NUCLEOTIDE SEQUENCE [LARGE SCALE GENOMIC DNA]</scope>
    <source>
        <strain evidence="2 3">DSM 109850</strain>
    </source>
</reference>
<sequence length="347" mass="37892">MARPRIAWVLICGLGAGWMAGGKSWTWIEPVLGAAVLGTLAVYFMELIYADERHREWQSTVLDWVRCWGPLGRIVVPALAFALVLRALLHGLPVVGPTRLEMSVLSAVFASTLCWRYRRLEQVVAVLAAMALAVFVWIQGMAGPMSPLAITVLLGCGVFVLPGGEPAHFEPMRRPRFLLLVGSLVGAGLLSYGLHRVVLSQSFYAIGMGLFLAGWALTIQTAGRPRSHRAGQAFLTWIFSLAPGIVLLSAMVIWIFAESAGTLTVWGWLRKNRPYMYRPRGRVIWVLAPLGFVAAAAATLGYALTGTAGDLIGLSCWYFIAPVIDAYQCGRFPFRRTPLPDPATLPD</sequence>
<feature type="transmembrane region" description="Helical" evidence="1">
    <location>
        <begin position="201"/>
        <end position="222"/>
    </location>
</feature>
<accession>A0A7Y0L674</accession>
<keyword evidence="3" id="KW-1185">Reference proteome</keyword>
<feature type="transmembrane region" description="Helical" evidence="1">
    <location>
        <begin position="32"/>
        <end position="50"/>
    </location>
</feature>
<protein>
    <submittedName>
        <fullName evidence="2">Uncharacterized protein</fullName>
    </submittedName>
</protein>
<comment type="caution">
    <text evidence="2">The sequence shown here is derived from an EMBL/GenBank/DDBJ whole genome shotgun (WGS) entry which is preliminary data.</text>
</comment>
<proteinExistence type="predicted"/>
<evidence type="ECO:0000313" key="3">
    <source>
        <dbReference type="Proteomes" id="UP000533476"/>
    </source>
</evidence>
<evidence type="ECO:0000256" key="1">
    <source>
        <dbReference type="SAM" id="Phobius"/>
    </source>
</evidence>
<gene>
    <name evidence="2" type="ORF">HIJ39_17180</name>
</gene>